<sequence>MSNWKAKIGWKDKKYLYLALIALTGMTIYQQVLITDLQTRMMNIEASRYDDQLNDIRWEAEKALEENKEQQKDILHLQKHSSEDRFHIMEMQWDMYGKGDQ</sequence>
<reference evidence="4" key="1">
    <citation type="submission" date="2019-05" db="EMBL/GenBank/DDBJ databases">
        <title>Complete genome sequencing of Dialister sp. strain 5BBH33.</title>
        <authorList>
            <person name="Sakamoto M."/>
            <person name="Murakami T."/>
            <person name="Mori H."/>
        </authorList>
    </citation>
    <scope>NUCLEOTIDE SEQUENCE [LARGE SCALE GENOMIC DNA]</scope>
    <source>
        <strain evidence="4">5BBH33</strain>
    </source>
</reference>
<keyword evidence="2" id="KW-0812">Transmembrane</keyword>
<proteinExistence type="predicted"/>
<feature type="transmembrane region" description="Helical" evidence="2">
    <location>
        <begin position="15"/>
        <end position="34"/>
    </location>
</feature>
<name>A0A8D5A2T0_9FIRM</name>
<evidence type="ECO:0000313" key="4">
    <source>
        <dbReference type="Proteomes" id="UP000320585"/>
    </source>
</evidence>
<accession>A0A8D5A2T0</accession>
<keyword evidence="2" id="KW-0472">Membrane</keyword>
<feature type="coiled-coil region" evidence="1">
    <location>
        <begin position="46"/>
        <end position="80"/>
    </location>
</feature>
<dbReference type="RefSeq" id="WP_022382984.1">
    <property type="nucleotide sequence ID" value="NZ_AP019697.1"/>
</dbReference>
<gene>
    <name evidence="3" type="ORF">Dia5BBH33_11860</name>
</gene>
<dbReference type="KEGG" id="dho:Dia5BBH33_11860"/>
<keyword evidence="1" id="KW-0175">Coiled coil</keyword>
<keyword evidence="2" id="KW-1133">Transmembrane helix</keyword>
<evidence type="ECO:0000313" key="3">
    <source>
        <dbReference type="EMBL" id="BBK25251.1"/>
    </source>
</evidence>
<keyword evidence="4" id="KW-1185">Reference proteome</keyword>
<dbReference type="Proteomes" id="UP000320585">
    <property type="component" value="Chromosome"/>
</dbReference>
<dbReference type="EMBL" id="AP019697">
    <property type="protein sequence ID" value="BBK25251.1"/>
    <property type="molecule type" value="Genomic_DNA"/>
</dbReference>
<protein>
    <submittedName>
        <fullName evidence="3">Uncharacterized protein</fullName>
    </submittedName>
</protein>
<dbReference type="GeneID" id="92716408"/>
<evidence type="ECO:0000256" key="2">
    <source>
        <dbReference type="SAM" id="Phobius"/>
    </source>
</evidence>
<dbReference type="AlphaFoldDB" id="A0A8D5A2T0"/>
<organism evidence="3 4">
    <name type="scientific">Dialister hominis</name>
    <dbReference type="NCBI Taxonomy" id="2582419"/>
    <lineage>
        <taxon>Bacteria</taxon>
        <taxon>Bacillati</taxon>
        <taxon>Bacillota</taxon>
        <taxon>Negativicutes</taxon>
        <taxon>Veillonellales</taxon>
        <taxon>Veillonellaceae</taxon>
        <taxon>Dialister</taxon>
    </lineage>
</organism>
<evidence type="ECO:0000256" key="1">
    <source>
        <dbReference type="SAM" id="Coils"/>
    </source>
</evidence>